<evidence type="ECO:0000313" key="2">
    <source>
        <dbReference type="Proteomes" id="UP000499080"/>
    </source>
</evidence>
<sequence length="102" mass="11925">MWRKYHTIEQTVCLTPLTLCLEPELSPINTQTVILAHRRRPPCSPDLNPCDFFLWVQRKDLVYKKKLTDLIGLRRSITDSFASIKRKSLELVTDNFALLCHL</sequence>
<gene>
    <name evidence="1" type="ORF">AVEN_11383_1</name>
</gene>
<evidence type="ECO:0000313" key="1">
    <source>
        <dbReference type="EMBL" id="GBM63320.1"/>
    </source>
</evidence>
<reference evidence="1 2" key="1">
    <citation type="journal article" date="2019" name="Sci. Rep.">
        <title>Orb-weaving spider Araneus ventricosus genome elucidates the spidroin gene catalogue.</title>
        <authorList>
            <person name="Kono N."/>
            <person name="Nakamura H."/>
            <person name="Ohtoshi R."/>
            <person name="Moran D.A.P."/>
            <person name="Shinohara A."/>
            <person name="Yoshida Y."/>
            <person name="Fujiwara M."/>
            <person name="Mori M."/>
            <person name="Tomita M."/>
            <person name="Arakawa K."/>
        </authorList>
    </citation>
    <scope>NUCLEOTIDE SEQUENCE [LARGE SCALE GENOMIC DNA]</scope>
</reference>
<dbReference type="InterPro" id="IPR036397">
    <property type="entry name" value="RNaseH_sf"/>
</dbReference>
<dbReference type="PANTHER" id="PTHR47326">
    <property type="entry name" value="TRANSPOSABLE ELEMENT TC3 TRANSPOSASE-LIKE PROTEIN"/>
    <property type="match status" value="1"/>
</dbReference>
<comment type="caution">
    <text evidence="1">The sequence shown here is derived from an EMBL/GenBank/DDBJ whole genome shotgun (WGS) entry which is preliminary data.</text>
</comment>
<dbReference type="Proteomes" id="UP000499080">
    <property type="component" value="Unassembled WGS sequence"/>
</dbReference>
<dbReference type="EMBL" id="BGPR01001862">
    <property type="protein sequence ID" value="GBM63320.1"/>
    <property type="molecule type" value="Genomic_DNA"/>
</dbReference>
<accession>A0A4Y2HDE2</accession>
<organism evidence="1 2">
    <name type="scientific">Araneus ventricosus</name>
    <name type="common">Orbweaver spider</name>
    <name type="synonym">Epeira ventricosa</name>
    <dbReference type="NCBI Taxonomy" id="182803"/>
    <lineage>
        <taxon>Eukaryota</taxon>
        <taxon>Metazoa</taxon>
        <taxon>Ecdysozoa</taxon>
        <taxon>Arthropoda</taxon>
        <taxon>Chelicerata</taxon>
        <taxon>Arachnida</taxon>
        <taxon>Araneae</taxon>
        <taxon>Araneomorphae</taxon>
        <taxon>Entelegynae</taxon>
        <taxon>Araneoidea</taxon>
        <taxon>Araneidae</taxon>
        <taxon>Araneus</taxon>
    </lineage>
</organism>
<name>A0A4Y2HDE2_ARAVE</name>
<protein>
    <submittedName>
        <fullName evidence="1">Uncharacterized protein</fullName>
    </submittedName>
</protein>
<proteinExistence type="predicted"/>
<dbReference type="GO" id="GO:0003676">
    <property type="term" value="F:nucleic acid binding"/>
    <property type="evidence" value="ECO:0007669"/>
    <property type="project" value="InterPro"/>
</dbReference>
<dbReference type="AlphaFoldDB" id="A0A4Y2HDE2"/>
<keyword evidence="2" id="KW-1185">Reference proteome</keyword>
<dbReference type="PANTHER" id="PTHR47326:SF1">
    <property type="entry name" value="HTH PSQ-TYPE DOMAIN-CONTAINING PROTEIN"/>
    <property type="match status" value="1"/>
</dbReference>
<dbReference type="Gene3D" id="3.30.420.10">
    <property type="entry name" value="Ribonuclease H-like superfamily/Ribonuclease H"/>
    <property type="match status" value="1"/>
</dbReference>